<evidence type="ECO:0000256" key="3">
    <source>
        <dbReference type="ARBA" id="ARBA00007658"/>
    </source>
</evidence>
<dbReference type="InterPro" id="IPR001382">
    <property type="entry name" value="Glyco_hydro_47"/>
</dbReference>
<evidence type="ECO:0000256" key="10">
    <source>
        <dbReference type="RuleBase" id="RU361193"/>
    </source>
</evidence>
<dbReference type="EC" id="3.2.1.-" evidence="10"/>
<dbReference type="PANTHER" id="PTHR11742:SF55">
    <property type="entry name" value="ENDOPLASMIC RETICULUM MANNOSYL-OLIGOSACCHARIDE 1,2-ALPHA-MANNOSIDASE"/>
    <property type="match status" value="1"/>
</dbReference>
<dbReference type="InterPro" id="IPR050749">
    <property type="entry name" value="Glycosyl_Hydrolase_47"/>
</dbReference>
<name>A0ABR2WZU8_9FUNG</name>
<dbReference type="PRINTS" id="PR00747">
    <property type="entry name" value="GLYHDRLASE47"/>
</dbReference>
<dbReference type="EMBL" id="JASJQH010000108">
    <property type="protein sequence ID" value="KAK9766987.1"/>
    <property type="molecule type" value="Genomic_DNA"/>
</dbReference>
<evidence type="ECO:0000256" key="4">
    <source>
        <dbReference type="ARBA" id="ARBA00022723"/>
    </source>
</evidence>
<gene>
    <name evidence="12" type="ORF">K7432_003505</name>
</gene>
<evidence type="ECO:0000256" key="5">
    <source>
        <dbReference type="ARBA" id="ARBA00022801"/>
    </source>
</evidence>
<evidence type="ECO:0000256" key="8">
    <source>
        <dbReference type="ARBA" id="ARBA00047669"/>
    </source>
</evidence>
<proteinExistence type="inferred from homology"/>
<comment type="cofactor">
    <cofactor evidence="1">
        <name>Ca(2+)</name>
        <dbReference type="ChEBI" id="CHEBI:29108"/>
    </cofactor>
</comment>
<evidence type="ECO:0000256" key="2">
    <source>
        <dbReference type="ARBA" id="ARBA00004922"/>
    </source>
</evidence>
<evidence type="ECO:0000313" key="13">
    <source>
        <dbReference type="Proteomes" id="UP001479436"/>
    </source>
</evidence>
<keyword evidence="7" id="KW-1015">Disulfide bond</keyword>
<evidence type="ECO:0000256" key="1">
    <source>
        <dbReference type="ARBA" id="ARBA00001913"/>
    </source>
</evidence>
<sequence length="580" mass="66751">MSLLPTHDPQNSSKKESSHNNSSQSARVHRKIIAIEKDIAVAPAFCLNRRWSHFFRALIFIGISYILYELLLQQYEQYLFELEHDCPGLFGTSDYHEKYYSRNGKPCAKFESDIHKEISRNRQNQIQEAFLHAWNGYKLHAFGHDELTPVTNSSTDKFNGWGATIVDALDTLWIMGLTEEFDLAKEHVATLDFSDSEDVNFFETTIRYLGGLLSAYELSEDPLFLEKANELGTLLIVAFDSPTGIPYNFIDFKSGKLRNSKWSNECSILAEIGSVQLEYRRLSELTGNPTFHKKAQEVINILDKSVTSYRGLYPILIHPEDGLFRPSRVSFGAMGDSFYEYLIKQYILSGEADDQYRRMYTQSIDNLKKYMVSTTDRRTFVGELDTRSKNLFTVMDHLACFIPGMLALGSRTLNRPGDLTLAKSLAETCYSAYHISPSGVAPEKISWVPEPSDRYYRLLEPKTRAQAKEHGLYFEVSYYLLRPETVESLFVLYRVTGDRKYQEWGWQIFKSLEKCCRTAAGYTGLRDVSNPESWDDTMESFFLAETLKYLFLLFDSPDVMSLNDYVFNTEAHPLKIHPRS</sequence>
<feature type="region of interest" description="Disordered" evidence="11">
    <location>
        <begin position="1"/>
        <end position="26"/>
    </location>
</feature>
<protein>
    <recommendedName>
        <fullName evidence="10">alpha-1,2-Mannosidase</fullName>
        <ecNumber evidence="10">3.2.1.-</ecNumber>
    </recommendedName>
</protein>
<evidence type="ECO:0000256" key="7">
    <source>
        <dbReference type="ARBA" id="ARBA00023157"/>
    </source>
</evidence>
<dbReference type="SUPFAM" id="SSF48225">
    <property type="entry name" value="Seven-hairpin glycosidases"/>
    <property type="match status" value="1"/>
</dbReference>
<evidence type="ECO:0000313" key="12">
    <source>
        <dbReference type="EMBL" id="KAK9766987.1"/>
    </source>
</evidence>
<dbReference type="Gene3D" id="1.50.10.10">
    <property type="match status" value="1"/>
</dbReference>
<dbReference type="Proteomes" id="UP001479436">
    <property type="component" value="Unassembled WGS sequence"/>
</dbReference>
<evidence type="ECO:0000256" key="9">
    <source>
        <dbReference type="ARBA" id="ARBA00048605"/>
    </source>
</evidence>
<dbReference type="PANTHER" id="PTHR11742">
    <property type="entry name" value="MANNOSYL-OLIGOSACCHARIDE ALPHA-1,2-MANNOSIDASE-RELATED"/>
    <property type="match status" value="1"/>
</dbReference>
<comment type="catalytic activity">
    <reaction evidence="9">
        <text>N(4)-(alpha-D-Man-(1-&gt;2)-alpha-D-Man-(1-&gt;2)-alpha-D-Man-(1-&gt;3)-[alpha-D-Man-(1-&gt;2)-alpha-D-Man-(1-&gt;3)-[alpha-D-Man-(1-&gt;2)-alpha-D-Man-(1-&gt;6)]-alpha-D-Man-(1-&gt;6)]-beta-D-Man-(1-&gt;4)-beta-D-GlcNAc-(1-&gt;4)-beta-D-GlcNAc)-L-asparaginyl-[protein] (N-glucan mannose isomer 9A1,2,3B1,2,3) + 4 H2O = N(4)-(alpha-D-Man-(1-&gt;3)-[alpha-D-Man-(1-&gt;3)-[alpha-D-Man-(1-&gt;6)]-alpha-D-Man-(1-&gt;6)]-beta-D-Man-(1-&gt;4)-beta-D-GlcNAc-(1-&gt;4)-beta-D-GlcNAc)-L-asparaginyl-[protein] (N-glucan mannose isomer 5A1,2) + 4 beta-D-mannose</text>
        <dbReference type="Rhea" id="RHEA:56008"/>
        <dbReference type="Rhea" id="RHEA-COMP:14356"/>
        <dbReference type="Rhea" id="RHEA-COMP:14367"/>
        <dbReference type="ChEBI" id="CHEBI:15377"/>
        <dbReference type="ChEBI" id="CHEBI:28563"/>
        <dbReference type="ChEBI" id="CHEBI:59087"/>
        <dbReference type="ChEBI" id="CHEBI:139493"/>
        <dbReference type="EC" id="3.2.1.113"/>
    </reaction>
</comment>
<reference evidence="12 13" key="1">
    <citation type="submission" date="2023-04" db="EMBL/GenBank/DDBJ databases">
        <title>Genome of Basidiobolus ranarum AG-B5.</title>
        <authorList>
            <person name="Stajich J.E."/>
            <person name="Carter-House D."/>
            <person name="Gryganskyi A."/>
        </authorList>
    </citation>
    <scope>NUCLEOTIDE SEQUENCE [LARGE SCALE GENOMIC DNA]</scope>
    <source>
        <strain evidence="12 13">AG-B5</strain>
    </source>
</reference>
<comment type="catalytic activity">
    <reaction evidence="8">
        <text>N(4)-(alpha-D-Man-(1-&gt;2)-alpha-D-Man-(1-&gt;2)-alpha-D-Man-(1-&gt;3)-[alpha-D-Man-(1-&gt;3)-[alpha-D-Man-(1-&gt;2)-alpha-D-Man-(1-&gt;6)]-alpha-D-Man-(1-&gt;6)]-beta-D-Man-(1-&gt;4)-beta-D-GlcNAc-(1-&gt;4)-beta-D-GlcNAc)-L-asparaginyl-[protein] (N-glucan mannose isomer 8A1,2,3B1,3) + 3 H2O = N(4)-(alpha-D-Man-(1-&gt;3)-[alpha-D-Man-(1-&gt;3)-[alpha-D-Man-(1-&gt;6)]-alpha-D-Man-(1-&gt;6)]-beta-D-Man-(1-&gt;4)-beta-D-GlcNAc-(1-&gt;4)-beta-D-GlcNAc)-L-asparaginyl-[protein] (N-glucan mannose isomer 5A1,2) + 3 beta-D-mannose</text>
        <dbReference type="Rhea" id="RHEA:56028"/>
        <dbReference type="Rhea" id="RHEA-COMP:14358"/>
        <dbReference type="Rhea" id="RHEA-COMP:14367"/>
        <dbReference type="ChEBI" id="CHEBI:15377"/>
        <dbReference type="ChEBI" id="CHEBI:28563"/>
        <dbReference type="ChEBI" id="CHEBI:59087"/>
        <dbReference type="ChEBI" id="CHEBI:60628"/>
        <dbReference type="EC" id="3.2.1.113"/>
    </reaction>
</comment>
<evidence type="ECO:0000256" key="6">
    <source>
        <dbReference type="ARBA" id="ARBA00022837"/>
    </source>
</evidence>
<comment type="pathway">
    <text evidence="2">Protein modification; protein glycosylation.</text>
</comment>
<keyword evidence="4" id="KW-0479">Metal-binding</keyword>
<accession>A0ABR2WZU8</accession>
<dbReference type="InterPro" id="IPR012341">
    <property type="entry name" value="6hp_glycosidase-like_sf"/>
</dbReference>
<keyword evidence="5 10" id="KW-0378">Hydrolase</keyword>
<organism evidence="12 13">
    <name type="scientific">Basidiobolus ranarum</name>
    <dbReference type="NCBI Taxonomy" id="34480"/>
    <lineage>
        <taxon>Eukaryota</taxon>
        <taxon>Fungi</taxon>
        <taxon>Fungi incertae sedis</taxon>
        <taxon>Zoopagomycota</taxon>
        <taxon>Entomophthoromycotina</taxon>
        <taxon>Basidiobolomycetes</taxon>
        <taxon>Basidiobolales</taxon>
        <taxon>Basidiobolaceae</taxon>
        <taxon>Basidiobolus</taxon>
    </lineage>
</organism>
<keyword evidence="6" id="KW-0106">Calcium</keyword>
<evidence type="ECO:0000256" key="11">
    <source>
        <dbReference type="SAM" id="MobiDB-lite"/>
    </source>
</evidence>
<keyword evidence="13" id="KW-1185">Reference proteome</keyword>
<dbReference type="Pfam" id="PF01532">
    <property type="entry name" value="Glyco_hydro_47"/>
    <property type="match status" value="1"/>
</dbReference>
<comment type="caution">
    <text evidence="12">The sequence shown here is derived from an EMBL/GenBank/DDBJ whole genome shotgun (WGS) entry which is preliminary data.</text>
</comment>
<keyword evidence="10" id="KW-0326">Glycosidase</keyword>
<dbReference type="InterPro" id="IPR036026">
    <property type="entry name" value="Seven-hairpin_glycosidases"/>
</dbReference>
<comment type="similarity">
    <text evidence="3 10">Belongs to the glycosyl hydrolase 47 family.</text>
</comment>